<dbReference type="PANTHER" id="PTHR14241:SF24">
    <property type="entry name" value="G DOMAIN-CONTAINING PROTEIN"/>
    <property type="match status" value="1"/>
</dbReference>
<dbReference type="EMBL" id="JAUIZM010000006">
    <property type="protein sequence ID" value="KAK1380335.1"/>
    <property type="molecule type" value="Genomic_DNA"/>
</dbReference>
<organism evidence="2 3">
    <name type="scientific">Heracleum sosnowskyi</name>
    <dbReference type="NCBI Taxonomy" id="360622"/>
    <lineage>
        <taxon>Eukaryota</taxon>
        <taxon>Viridiplantae</taxon>
        <taxon>Streptophyta</taxon>
        <taxon>Embryophyta</taxon>
        <taxon>Tracheophyta</taxon>
        <taxon>Spermatophyta</taxon>
        <taxon>Magnoliopsida</taxon>
        <taxon>eudicotyledons</taxon>
        <taxon>Gunneridae</taxon>
        <taxon>Pentapetalae</taxon>
        <taxon>asterids</taxon>
        <taxon>campanulids</taxon>
        <taxon>Apiales</taxon>
        <taxon>Apiaceae</taxon>
        <taxon>Apioideae</taxon>
        <taxon>apioid superclade</taxon>
        <taxon>Tordylieae</taxon>
        <taxon>Tordyliinae</taxon>
        <taxon>Heracleum</taxon>
    </lineage>
</organism>
<comment type="caution">
    <text evidence="2">The sequence shown here is derived from an EMBL/GenBank/DDBJ whole genome shotgun (WGS) entry which is preliminary data.</text>
</comment>
<evidence type="ECO:0000313" key="3">
    <source>
        <dbReference type="Proteomes" id="UP001237642"/>
    </source>
</evidence>
<gene>
    <name evidence="2" type="ORF">POM88_027079</name>
</gene>
<accession>A0AAD8IAA9</accession>
<dbReference type="Proteomes" id="UP001237642">
    <property type="component" value="Unassembled WGS sequence"/>
</dbReference>
<dbReference type="SUPFAM" id="SSF52540">
    <property type="entry name" value="P-loop containing nucleoside triphosphate hydrolases"/>
    <property type="match status" value="2"/>
</dbReference>
<dbReference type="Gene3D" id="3.40.50.300">
    <property type="entry name" value="P-loop containing nucleotide triphosphate hydrolases"/>
    <property type="match status" value="1"/>
</dbReference>
<dbReference type="AlphaFoldDB" id="A0AAD8IAA9"/>
<reference evidence="2" key="1">
    <citation type="submission" date="2023-02" db="EMBL/GenBank/DDBJ databases">
        <title>Genome of toxic invasive species Heracleum sosnowskyi carries increased number of genes despite the absence of recent whole-genome duplications.</title>
        <authorList>
            <person name="Schelkunov M."/>
            <person name="Shtratnikova V."/>
            <person name="Makarenko M."/>
            <person name="Klepikova A."/>
            <person name="Omelchenko D."/>
            <person name="Novikova G."/>
            <person name="Obukhova E."/>
            <person name="Bogdanov V."/>
            <person name="Penin A."/>
            <person name="Logacheva M."/>
        </authorList>
    </citation>
    <scope>NUCLEOTIDE SEQUENCE</scope>
    <source>
        <strain evidence="2">Hsosn_3</strain>
        <tissue evidence="2">Leaf</tissue>
    </source>
</reference>
<keyword evidence="3" id="KW-1185">Reference proteome</keyword>
<sequence length="381" mass="43151">MRNKYSSGEDPEESKNSIFQYWWRTSDDDADEKSHLKLNISDISKLTPRLKVCRELERLALISQEGLDDLRHKLISYRAGDFWLPVGGIKKEDMDIPPIISILLVGLPGSGKSSLVNLMYSVLGRSGLVPFAQTSSNCSSYTTMFMEEHNVLRSMRSGFCVYDTRGLDENHLSYSLEEVSKWMTEGVRHNQLCYRPGDERHGSTINLPIGSLLSSARFAKRKVNCVLVVANLAETYKALKCGDLAPVQAIREIFHCPAIRKSNENPILILTHGDMLSMEDRMNGRLKVCEYLGVSETMGAYDIACLTEHGILPEESDPVTSYALTEAVYRALLQSDRTHLPKRKIKDWIVLVLSWIMACFAAFFGMLAYFFSKWSHKNKMV</sequence>
<keyword evidence="1" id="KW-0812">Transmembrane</keyword>
<proteinExistence type="predicted"/>
<feature type="transmembrane region" description="Helical" evidence="1">
    <location>
        <begin position="348"/>
        <end position="371"/>
    </location>
</feature>
<name>A0AAD8IAA9_9APIA</name>
<keyword evidence="1" id="KW-1133">Transmembrane helix</keyword>
<dbReference type="InterPro" id="IPR027417">
    <property type="entry name" value="P-loop_NTPase"/>
</dbReference>
<keyword evidence="1" id="KW-0472">Membrane</keyword>
<evidence type="ECO:0000313" key="2">
    <source>
        <dbReference type="EMBL" id="KAK1380335.1"/>
    </source>
</evidence>
<protein>
    <submittedName>
        <fullName evidence="2">Zinc finger, GATA-type</fullName>
    </submittedName>
</protein>
<evidence type="ECO:0000256" key="1">
    <source>
        <dbReference type="SAM" id="Phobius"/>
    </source>
</evidence>
<dbReference type="PANTHER" id="PTHR14241">
    <property type="entry name" value="INTERFERON-INDUCED PROTEIN 44"/>
    <property type="match status" value="1"/>
</dbReference>
<reference evidence="2" key="2">
    <citation type="submission" date="2023-05" db="EMBL/GenBank/DDBJ databases">
        <authorList>
            <person name="Schelkunov M.I."/>
        </authorList>
    </citation>
    <scope>NUCLEOTIDE SEQUENCE</scope>
    <source>
        <strain evidence="2">Hsosn_3</strain>
        <tissue evidence="2">Leaf</tissue>
    </source>
</reference>